<accession>A0AAE1LT17</accession>
<dbReference type="InterPro" id="IPR051055">
    <property type="entry name" value="PIF1_helicase"/>
</dbReference>
<feature type="compositionally biased region" description="Low complexity" evidence="1">
    <location>
        <begin position="194"/>
        <end position="210"/>
    </location>
</feature>
<dbReference type="AlphaFoldDB" id="A0AAE1LT17"/>
<gene>
    <name evidence="2" type="ORF">KUF71_020202</name>
</gene>
<protein>
    <submittedName>
        <fullName evidence="2">ATP-dependent DNA helicase</fullName>
    </submittedName>
</protein>
<evidence type="ECO:0000256" key="1">
    <source>
        <dbReference type="SAM" id="MobiDB-lite"/>
    </source>
</evidence>
<keyword evidence="2" id="KW-0067">ATP-binding</keyword>
<dbReference type="GO" id="GO:0004386">
    <property type="term" value="F:helicase activity"/>
    <property type="evidence" value="ECO:0007669"/>
    <property type="project" value="UniProtKB-KW"/>
</dbReference>
<dbReference type="PANTHER" id="PTHR47642">
    <property type="entry name" value="ATP-DEPENDENT DNA HELICASE"/>
    <property type="match status" value="1"/>
</dbReference>
<dbReference type="SUPFAM" id="SSF52540">
    <property type="entry name" value="P-loop containing nucleoside triphosphate hydrolases"/>
    <property type="match status" value="1"/>
</dbReference>
<feature type="region of interest" description="Disordered" evidence="1">
    <location>
        <begin position="193"/>
        <end position="222"/>
    </location>
</feature>
<proteinExistence type="predicted"/>
<dbReference type="Proteomes" id="UP001219518">
    <property type="component" value="Unassembled WGS sequence"/>
</dbReference>
<evidence type="ECO:0000313" key="3">
    <source>
        <dbReference type="Proteomes" id="UP001219518"/>
    </source>
</evidence>
<reference evidence="2" key="2">
    <citation type="journal article" date="2023" name="BMC Genomics">
        <title>Pest status, molecular evolution, and epigenetic factors derived from the genome assembly of Frankliniella fusca, a thysanopteran phytovirus vector.</title>
        <authorList>
            <person name="Catto M.A."/>
            <person name="Labadie P.E."/>
            <person name="Jacobson A.L."/>
            <person name="Kennedy G.G."/>
            <person name="Srinivasan R."/>
            <person name="Hunt B.G."/>
        </authorList>
    </citation>
    <scope>NUCLEOTIDE SEQUENCE</scope>
    <source>
        <strain evidence="2">PL_HMW_Pooled</strain>
    </source>
</reference>
<comment type="caution">
    <text evidence="2">The sequence shown here is derived from an EMBL/GenBank/DDBJ whole genome shotgun (WGS) entry which is preliminary data.</text>
</comment>
<keyword evidence="3" id="KW-1185">Reference proteome</keyword>
<dbReference type="EMBL" id="JAHWGI010001404">
    <property type="protein sequence ID" value="KAK3929809.1"/>
    <property type="molecule type" value="Genomic_DNA"/>
</dbReference>
<dbReference type="Gene3D" id="3.40.50.300">
    <property type="entry name" value="P-loop containing nucleotide triphosphate hydrolases"/>
    <property type="match status" value="2"/>
</dbReference>
<sequence>MNPEMGLPPAAVHPCRKKFSQIEDPVRDLGKLLNREEPITRLFENERGLWELVTARNDSLLKKFIIWVITLWRANMDATPILSLGFILSYISKYTAKGENRSVPCAELIRTVLAETGAEDTARSVIQKLLIKTVSERDYSAQEVCHILSGQPLHVVSSRKFIALNLNKNAWVPLRRGGGGGGENVEEDVDDPEAAAAADGAAEVGDEGAAQPGGDVGREDEEDDGAVATFSAFILRYQQRTPAEMNNMSLFQVAKTSLGRRGAWTRNVREAVVRVFPRLKLTGNDERDENYYRIQVLLHTAWRTEEEAKGAGTWKEAFQAAGLVPDQPIDEDLAGAAAEIAAEEALFEQPDHVEQEVEGVEEWMAVARMGPNGQAEEVELGLREMDLSYDWHASTDAYGDHAVLRDFVSRHRATTNVEPEQEVVVDDVVYTAEQQKLIDLVQTQLDSVAAEYFPDSRQPYKPSEGESLRKFQDEMEDVRFIFIHEFSMIGCRLLGFLEKRLREAKPRCDEPFGGLFVYLIGDVRQLPSVGDPALYSTSVSDSADVHRGRLMNRTFEKSIILSVSQRQADATFRDALDRLSVVTSNEEDFNRFAARFKMNVPAPEREQFTDATHLFTTRQEVSDHNNKKLVGLDVPVARLPARHNNAKAKAGSADVAQGLESVVYLAKGARVMLRSNLWLAAGLVNGATGTVWRTLSMPTTSPHRTTSRLR</sequence>
<dbReference type="InterPro" id="IPR027417">
    <property type="entry name" value="P-loop_NTPase"/>
</dbReference>
<reference evidence="2" key="1">
    <citation type="submission" date="2021-07" db="EMBL/GenBank/DDBJ databases">
        <authorList>
            <person name="Catto M.A."/>
            <person name="Jacobson A."/>
            <person name="Kennedy G."/>
            <person name="Labadie P."/>
            <person name="Hunt B.G."/>
            <person name="Srinivasan R."/>
        </authorList>
    </citation>
    <scope>NUCLEOTIDE SEQUENCE</scope>
    <source>
        <strain evidence="2">PL_HMW_Pooled</strain>
        <tissue evidence="2">Head</tissue>
    </source>
</reference>
<evidence type="ECO:0000313" key="2">
    <source>
        <dbReference type="EMBL" id="KAK3929809.1"/>
    </source>
</evidence>
<name>A0AAE1LT17_9NEOP</name>
<keyword evidence="2" id="KW-0547">Nucleotide-binding</keyword>
<keyword evidence="2" id="KW-0347">Helicase</keyword>
<organism evidence="2 3">
    <name type="scientific">Frankliniella fusca</name>
    <dbReference type="NCBI Taxonomy" id="407009"/>
    <lineage>
        <taxon>Eukaryota</taxon>
        <taxon>Metazoa</taxon>
        <taxon>Ecdysozoa</taxon>
        <taxon>Arthropoda</taxon>
        <taxon>Hexapoda</taxon>
        <taxon>Insecta</taxon>
        <taxon>Pterygota</taxon>
        <taxon>Neoptera</taxon>
        <taxon>Paraneoptera</taxon>
        <taxon>Thysanoptera</taxon>
        <taxon>Terebrantia</taxon>
        <taxon>Thripoidea</taxon>
        <taxon>Thripidae</taxon>
        <taxon>Frankliniella</taxon>
    </lineage>
</organism>
<dbReference type="Gene3D" id="2.30.30.940">
    <property type="match status" value="1"/>
</dbReference>
<keyword evidence="2" id="KW-0378">Hydrolase</keyword>